<reference evidence="1" key="1">
    <citation type="submission" date="2020-02" db="EMBL/GenBank/DDBJ databases">
        <authorList>
            <person name="Meier V. D."/>
        </authorList>
    </citation>
    <scope>NUCLEOTIDE SEQUENCE</scope>
    <source>
        <strain evidence="1">AVDCRST_MAG03</strain>
    </source>
</reference>
<dbReference type="AlphaFoldDB" id="A0A6J4NHH6"/>
<organism evidence="1">
    <name type="scientific">uncultured Rubrobacteraceae bacterium</name>
    <dbReference type="NCBI Taxonomy" id="349277"/>
    <lineage>
        <taxon>Bacteria</taxon>
        <taxon>Bacillati</taxon>
        <taxon>Actinomycetota</taxon>
        <taxon>Rubrobacteria</taxon>
        <taxon>Rubrobacterales</taxon>
        <taxon>Rubrobacteraceae</taxon>
        <taxon>environmental samples</taxon>
    </lineage>
</organism>
<gene>
    <name evidence="1" type="ORF">AVDCRST_MAG03-412</name>
</gene>
<evidence type="ECO:0008006" key="2">
    <source>
        <dbReference type="Google" id="ProtNLM"/>
    </source>
</evidence>
<protein>
    <recommendedName>
        <fullName evidence="2">Integrase</fullName>
    </recommendedName>
</protein>
<accession>A0A6J4NHH6</accession>
<evidence type="ECO:0000313" key="1">
    <source>
        <dbReference type="EMBL" id="CAA9388268.1"/>
    </source>
</evidence>
<sequence length="40" mass="4326">MSKPGQARELAELLGHSGLSQVMKYALADEKRARAGVSRL</sequence>
<proteinExistence type="predicted"/>
<name>A0A6J4NHH6_9ACTN</name>
<dbReference type="EMBL" id="CADCUT010000024">
    <property type="protein sequence ID" value="CAA9388268.1"/>
    <property type="molecule type" value="Genomic_DNA"/>
</dbReference>